<organism evidence="2">
    <name type="scientific">Clavaria fumosa</name>
    <dbReference type="NCBI Taxonomy" id="264083"/>
    <lineage>
        <taxon>Eukaryota</taxon>
        <taxon>Fungi</taxon>
        <taxon>Dikarya</taxon>
        <taxon>Basidiomycota</taxon>
        <taxon>Agaricomycotina</taxon>
        <taxon>Agaricomycetes</taxon>
        <taxon>Agaricomycetidae</taxon>
        <taxon>Agaricales</taxon>
        <taxon>Clavariineae</taxon>
        <taxon>Clavariaceae</taxon>
        <taxon>Clavaria</taxon>
    </lineage>
</organism>
<dbReference type="EMBL" id="MT114157">
    <property type="protein sequence ID" value="QPZ51087.1"/>
    <property type="molecule type" value="Genomic_DNA"/>
</dbReference>
<name>A0A7T3U4R9_9AGAR</name>
<protein>
    <submittedName>
        <fullName evidence="2">Uncharacterized protein</fullName>
    </submittedName>
</protein>
<accession>A0A7T3U4R9</accession>
<reference evidence="2" key="1">
    <citation type="journal article" date="2020" name="IMA Fungus">
        <title>The 256 kb mitochondrial genome of Clavaria fumosa is the largest among phylum Basidiomycota and is rich in introns and intronic ORFs.</title>
        <authorList>
            <person name="Wang X."/>
            <person name="Wang Y."/>
            <person name="Yao W."/>
            <person name="Shen J."/>
            <person name="Chen M."/>
            <person name="Gao M."/>
            <person name="Ren J."/>
            <person name="Li Q."/>
            <person name="Liu N."/>
        </authorList>
    </citation>
    <scope>NUCLEOTIDE SEQUENCE</scope>
</reference>
<feature type="transmembrane region" description="Helical" evidence="1">
    <location>
        <begin position="83"/>
        <end position="101"/>
    </location>
</feature>
<keyword evidence="2" id="KW-0496">Mitochondrion</keyword>
<feature type="transmembrane region" description="Helical" evidence="1">
    <location>
        <begin position="44"/>
        <end position="62"/>
    </location>
</feature>
<evidence type="ECO:0000256" key="1">
    <source>
        <dbReference type="SAM" id="Phobius"/>
    </source>
</evidence>
<proteinExistence type="predicted"/>
<dbReference type="AlphaFoldDB" id="A0A7T3U4R9"/>
<dbReference type="GeneID" id="65338498"/>
<sequence>MKQQFFKFLLNKFNLSLFSKKDYISLLIIGILLAFLFYKFYSEGVYAFIAFVVSFVISYLMTNFVYNNFKYSDYFIERFFQRIIIYLFSAMLFFIFSYYLWSYFLNFSYFFIVECMGENYNIYITF</sequence>
<gene>
    <name evidence="2" type="primary">orf126</name>
</gene>
<keyword evidence="1" id="KW-0812">Transmembrane</keyword>
<keyword evidence="1" id="KW-1133">Transmembrane helix</keyword>
<dbReference type="RefSeq" id="YP_010130185.1">
    <property type="nucleotide sequence ID" value="NC_056336.1"/>
</dbReference>
<feature type="transmembrane region" description="Helical" evidence="1">
    <location>
        <begin position="21"/>
        <end position="38"/>
    </location>
</feature>
<keyword evidence="1" id="KW-0472">Membrane</keyword>
<geneLocation type="mitochondrion" evidence="2"/>
<evidence type="ECO:0000313" key="2">
    <source>
        <dbReference type="EMBL" id="QPZ51087.1"/>
    </source>
</evidence>